<gene>
    <name evidence="4" type="ORF">FMM05_01910</name>
</gene>
<sequence>MKTNYEVIIIGGSYSGLSAAMALGRASRNVLIIDADKPCNRQTPHSHNFLTQDGETPAAISAKAKEQVMAYPTITFLNDTATSANKTSNGFTVETGSGQAFTAQKILLATGIKDILPKIDGFAECWGISVIHCPYCHGYEVKNQKTAVLANGDAAMHYAQLLLQWTKNLTFFTNGPSLFTDKQLASLQKHNIVVIESEIKRIEHSNGQLQNIVLKDGTIHNFNVQYCKPPFEHHTNLHEQLGCTLNEMGFIATDEWQKTAVTGVYASGDCHTPMRSVAMAIAEGMKAGAMINNELAADAFNI</sequence>
<dbReference type="RefSeq" id="WP_143371643.1">
    <property type="nucleotide sequence ID" value="NZ_VJVZ01000001.1"/>
</dbReference>
<dbReference type="GO" id="GO:0016491">
    <property type="term" value="F:oxidoreductase activity"/>
    <property type="evidence" value="ECO:0007669"/>
    <property type="project" value="UniProtKB-KW"/>
</dbReference>
<evidence type="ECO:0000256" key="2">
    <source>
        <dbReference type="ARBA" id="ARBA00023002"/>
    </source>
</evidence>
<organism evidence="4 5">
    <name type="scientific">Flavobacterium zepuense</name>
    <dbReference type="NCBI Taxonomy" id="2593302"/>
    <lineage>
        <taxon>Bacteria</taxon>
        <taxon>Pseudomonadati</taxon>
        <taxon>Bacteroidota</taxon>
        <taxon>Flavobacteriia</taxon>
        <taxon>Flavobacteriales</taxon>
        <taxon>Flavobacteriaceae</taxon>
        <taxon>Flavobacterium</taxon>
    </lineage>
</organism>
<evidence type="ECO:0000313" key="4">
    <source>
        <dbReference type="EMBL" id="TRW27417.1"/>
    </source>
</evidence>
<dbReference type="InterPro" id="IPR050097">
    <property type="entry name" value="Ferredoxin-NADP_redctase_2"/>
</dbReference>
<dbReference type="InterPro" id="IPR036188">
    <property type="entry name" value="FAD/NAD-bd_sf"/>
</dbReference>
<dbReference type="PRINTS" id="PR00368">
    <property type="entry name" value="FADPNR"/>
</dbReference>
<accession>A0A552VAA6</accession>
<dbReference type="OrthoDB" id="9806179at2"/>
<dbReference type="PANTHER" id="PTHR48105">
    <property type="entry name" value="THIOREDOXIN REDUCTASE 1-RELATED-RELATED"/>
    <property type="match status" value="1"/>
</dbReference>
<dbReference type="Gene3D" id="3.50.50.60">
    <property type="entry name" value="FAD/NAD(P)-binding domain"/>
    <property type="match status" value="2"/>
</dbReference>
<evidence type="ECO:0000259" key="3">
    <source>
        <dbReference type="Pfam" id="PF07992"/>
    </source>
</evidence>
<name>A0A552VAA6_9FLAO</name>
<evidence type="ECO:0000256" key="1">
    <source>
        <dbReference type="ARBA" id="ARBA00022630"/>
    </source>
</evidence>
<dbReference type="EMBL" id="VJVZ01000001">
    <property type="protein sequence ID" value="TRW27417.1"/>
    <property type="molecule type" value="Genomic_DNA"/>
</dbReference>
<dbReference type="SUPFAM" id="SSF51905">
    <property type="entry name" value="FAD/NAD(P)-binding domain"/>
    <property type="match status" value="1"/>
</dbReference>
<dbReference type="Proteomes" id="UP000320643">
    <property type="component" value="Unassembled WGS sequence"/>
</dbReference>
<comment type="caution">
    <text evidence="4">The sequence shown here is derived from an EMBL/GenBank/DDBJ whole genome shotgun (WGS) entry which is preliminary data.</text>
</comment>
<dbReference type="Pfam" id="PF07992">
    <property type="entry name" value="Pyr_redox_2"/>
    <property type="match status" value="1"/>
</dbReference>
<keyword evidence="1" id="KW-0285">Flavoprotein</keyword>
<dbReference type="AlphaFoldDB" id="A0A552VAA6"/>
<keyword evidence="5" id="KW-1185">Reference proteome</keyword>
<protein>
    <submittedName>
        <fullName evidence="4">NAD(P)/FAD-dependent oxidoreductase</fullName>
    </submittedName>
</protein>
<keyword evidence="2" id="KW-0560">Oxidoreductase</keyword>
<feature type="domain" description="FAD/NAD(P)-binding" evidence="3">
    <location>
        <begin position="5"/>
        <end position="284"/>
    </location>
</feature>
<reference evidence="4 5" key="1">
    <citation type="submission" date="2019-07" db="EMBL/GenBank/DDBJ databases">
        <title>Flavobacterium sp. nov., isolated from glacier ice.</title>
        <authorList>
            <person name="Liu Q."/>
            <person name="Xin Y.-H."/>
        </authorList>
    </citation>
    <scope>NUCLEOTIDE SEQUENCE [LARGE SCALE GENOMIC DNA]</scope>
    <source>
        <strain evidence="4 5">ZT4R6</strain>
    </source>
</reference>
<dbReference type="InterPro" id="IPR023753">
    <property type="entry name" value="FAD/NAD-binding_dom"/>
</dbReference>
<evidence type="ECO:0000313" key="5">
    <source>
        <dbReference type="Proteomes" id="UP000320643"/>
    </source>
</evidence>
<proteinExistence type="predicted"/>
<dbReference type="PRINTS" id="PR00469">
    <property type="entry name" value="PNDRDTASEII"/>
</dbReference>